<dbReference type="InterPro" id="IPR046886">
    <property type="entry name" value="RsmE_MTase_dom"/>
</dbReference>
<dbReference type="Gene3D" id="3.40.1280.10">
    <property type="match status" value="1"/>
</dbReference>
<evidence type="ECO:0000256" key="4">
    <source>
        <dbReference type="ARBA" id="ARBA00013673"/>
    </source>
</evidence>
<evidence type="ECO:0000256" key="8">
    <source>
        <dbReference type="ARBA" id="ARBA00022679"/>
    </source>
</evidence>
<dbReference type="AlphaFoldDB" id="A0A235B7T8"/>
<evidence type="ECO:0000256" key="2">
    <source>
        <dbReference type="ARBA" id="ARBA00005528"/>
    </source>
</evidence>
<keyword evidence="16" id="KW-1185">Reference proteome</keyword>
<evidence type="ECO:0000256" key="7">
    <source>
        <dbReference type="ARBA" id="ARBA00022603"/>
    </source>
</evidence>
<name>A0A235B7T8_9BACL</name>
<dbReference type="OrthoDB" id="9815641at2"/>
<evidence type="ECO:0000256" key="6">
    <source>
        <dbReference type="ARBA" id="ARBA00022552"/>
    </source>
</evidence>
<keyword evidence="6 12" id="KW-0698">rRNA processing</keyword>
<dbReference type="PIRSF" id="PIRSF015601">
    <property type="entry name" value="MTase_slr0722"/>
    <property type="match status" value="1"/>
</dbReference>
<protein>
    <recommendedName>
        <fullName evidence="4 12">Ribosomal RNA small subunit methyltransferase E</fullName>
        <ecNumber evidence="3 12">2.1.1.193</ecNumber>
    </recommendedName>
</protein>
<dbReference type="InterPro" id="IPR029026">
    <property type="entry name" value="tRNA_m1G_MTases_N"/>
</dbReference>
<dbReference type="NCBIfam" id="NF008692">
    <property type="entry name" value="PRK11713.1-5"/>
    <property type="match status" value="1"/>
</dbReference>
<dbReference type="EMBL" id="NOWF01000005">
    <property type="protein sequence ID" value="OYD07655.1"/>
    <property type="molecule type" value="Genomic_DNA"/>
</dbReference>
<keyword evidence="9 12" id="KW-0949">S-adenosyl-L-methionine</keyword>
<dbReference type="InterPro" id="IPR046887">
    <property type="entry name" value="RsmE_PUA-like"/>
</dbReference>
<evidence type="ECO:0000256" key="5">
    <source>
        <dbReference type="ARBA" id="ARBA00022490"/>
    </source>
</evidence>
<organism evidence="15 16">
    <name type="scientific">Paludifilum halophilum</name>
    <dbReference type="NCBI Taxonomy" id="1642702"/>
    <lineage>
        <taxon>Bacteria</taxon>
        <taxon>Bacillati</taxon>
        <taxon>Bacillota</taxon>
        <taxon>Bacilli</taxon>
        <taxon>Bacillales</taxon>
        <taxon>Thermoactinomycetaceae</taxon>
        <taxon>Paludifilum</taxon>
    </lineage>
</organism>
<evidence type="ECO:0000259" key="13">
    <source>
        <dbReference type="Pfam" id="PF04452"/>
    </source>
</evidence>
<comment type="subcellular location">
    <subcellularLocation>
        <location evidence="1 12">Cytoplasm</location>
    </subcellularLocation>
</comment>
<evidence type="ECO:0000256" key="12">
    <source>
        <dbReference type="PIRNR" id="PIRNR015601"/>
    </source>
</evidence>
<dbReference type="NCBIfam" id="TIGR00046">
    <property type="entry name" value="RsmE family RNA methyltransferase"/>
    <property type="match status" value="1"/>
</dbReference>
<dbReference type="GO" id="GO:0070475">
    <property type="term" value="P:rRNA base methylation"/>
    <property type="evidence" value="ECO:0007669"/>
    <property type="project" value="TreeGrafter"/>
</dbReference>
<proteinExistence type="inferred from homology"/>
<dbReference type="Proteomes" id="UP000215459">
    <property type="component" value="Unassembled WGS sequence"/>
</dbReference>
<dbReference type="RefSeq" id="WP_094264326.1">
    <property type="nucleotide sequence ID" value="NZ_NOWF01000005.1"/>
</dbReference>
<comment type="caution">
    <text evidence="15">The sequence shown here is derived from an EMBL/GenBank/DDBJ whole genome shotgun (WGS) entry which is preliminary data.</text>
</comment>
<dbReference type="GO" id="GO:0005737">
    <property type="term" value="C:cytoplasm"/>
    <property type="evidence" value="ECO:0007669"/>
    <property type="project" value="UniProtKB-SubCell"/>
</dbReference>
<accession>A0A235B7T8</accession>
<dbReference type="PANTHER" id="PTHR30027:SF3">
    <property type="entry name" value="16S RRNA (URACIL(1498)-N(3))-METHYLTRANSFERASE"/>
    <property type="match status" value="1"/>
</dbReference>
<gene>
    <name evidence="15" type="ORF">CHM34_09240</name>
</gene>
<dbReference type="GO" id="GO:0070042">
    <property type="term" value="F:rRNA (uridine-N3-)-methyltransferase activity"/>
    <property type="evidence" value="ECO:0007669"/>
    <property type="project" value="TreeGrafter"/>
</dbReference>
<comment type="function">
    <text evidence="10 12">Specifically methylates the N3 position of the uracil ring of uridine 1498 (m3U1498) in 16S rRNA. Acts on the fully assembled 30S ribosomal subunit.</text>
</comment>
<evidence type="ECO:0000256" key="3">
    <source>
        <dbReference type="ARBA" id="ARBA00012328"/>
    </source>
</evidence>
<sequence length="248" mass="27840">MQRYFINPDQVSDGQIEIYGDDIHHVKNVMRLSAGDCIICCDGEGIDYRVRIQQVEDHRILCRIEERFLSEGEPKLRITVAQSLPKREKMEWVIQKGTELGADRFQPFTSARTVVKLDGKKASKRRERWRRIAKEAAEQAHRGRIPVVEPLLDWNGLLQSFTAYDRVFFAYEKGGHPLKEVAKFPSDASLLLVIGPEGGFPESEAEEAKAAGAVSIHLGPRILRAETAPLALLACLLYSNGEMGGEPL</sequence>
<keyword evidence="8 12" id="KW-0808">Transferase</keyword>
<evidence type="ECO:0000256" key="9">
    <source>
        <dbReference type="ARBA" id="ARBA00022691"/>
    </source>
</evidence>
<keyword evidence="5 12" id="KW-0963">Cytoplasm</keyword>
<dbReference type="SUPFAM" id="SSF75217">
    <property type="entry name" value="alpha/beta knot"/>
    <property type="match status" value="1"/>
</dbReference>
<evidence type="ECO:0000256" key="10">
    <source>
        <dbReference type="ARBA" id="ARBA00025699"/>
    </source>
</evidence>
<evidence type="ECO:0000259" key="14">
    <source>
        <dbReference type="Pfam" id="PF20260"/>
    </source>
</evidence>
<keyword evidence="7 12" id="KW-0489">Methyltransferase</keyword>
<reference evidence="15 16" key="1">
    <citation type="submission" date="2017-07" db="EMBL/GenBank/DDBJ databases">
        <title>The genome sequence of Paludifilum halophilum highlights mechanisms for microbial adaptation to high salt environemnts.</title>
        <authorList>
            <person name="Belbahri L."/>
        </authorList>
    </citation>
    <scope>NUCLEOTIDE SEQUENCE [LARGE SCALE GENOMIC DNA]</scope>
    <source>
        <strain evidence="15 16">DSM 102817</strain>
    </source>
</reference>
<evidence type="ECO:0000256" key="11">
    <source>
        <dbReference type="ARBA" id="ARBA00047944"/>
    </source>
</evidence>
<evidence type="ECO:0000256" key="1">
    <source>
        <dbReference type="ARBA" id="ARBA00004496"/>
    </source>
</evidence>
<dbReference type="CDD" id="cd18084">
    <property type="entry name" value="RsmE-like"/>
    <property type="match status" value="1"/>
</dbReference>
<dbReference type="Gene3D" id="2.40.240.20">
    <property type="entry name" value="Hypothetical PUA domain-like, domain 1"/>
    <property type="match status" value="1"/>
</dbReference>
<dbReference type="EC" id="2.1.1.193" evidence="3 12"/>
<dbReference type="PANTHER" id="PTHR30027">
    <property type="entry name" value="RIBOSOMAL RNA SMALL SUBUNIT METHYLTRANSFERASE E"/>
    <property type="match status" value="1"/>
</dbReference>
<evidence type="ECO:0000313" key="15">
    <source>
        <dbReference type="EMBL" id="OYD07655.1"/>
    </source>
</evidence>
<dbReference type="SUPFAM" id="SSF88697">
    <property type="entry name" value="PUA domain-like"/>
    <property type="match status" value="1"/>
</dbReference>
<dbReference type="Pfam" id="PF20260">
    <property type="entry name" value="PUA_4"/>
    <property type="match status" value="1"/>
</dbReference>
<feature type="domain" description="Ribosomal RNA small subunit methyltransferase E PUA-like" evidence="14">
    <location>
        <begin position="18"/>
        <end position="65"/>
    </location>
</feature>
<comment type="similarity">
    <text evidence="2 12">Belongs to the RNA methyltransferase RsmE family.</text>
</comment>
<dbReference type="InterPro" id="IPR029028">
    <property type="entry name" value="Alpha/beta_knot_MTases"/>
</dbReference>
<dbReference type="Pfam" id="PF04452">
    <property type="entry name" value="Methyltrans_RNA"/>
    <property type="match status" value="1"/>
</dbReference>
<dbReference type="InterPro" id="IPR015947">
    <property type="entry name" value="PUA-like_sf"/>
</dbReference>
<comment type="catalytic activity">
    <reaction evidence="11 12">
        <text>uridine(1498) in 16S rRNA + S-adenosyl-L-methionine = N(3)-methyluridine(1498) in 16S rRNA + S-adenosyl-L-homocysteine + H(+)</text>
        <dbReference type="Rhea" id="RHEA:42920"/>
        <dbReference type="Rhea" id="RHEA-COMP:10283"/>
        <dbReference type="Rhea" id="RHEA-COMP:10284"/>
        <dbReference type="ChEBI" id="CHEBI:15378"/>
        <dbReference type="ChEBI" id="CHEBI:57856"/>
        <dbReference type="ChEBI" id="CHEBI:59789"/>
        <dbReference type="ChEBI" id="CHEBI:65315"/>
        <dbReference type="ChEBI" id="CHEBI:74502"/>
        <dbReference type="EC" id="2.1.1.193"/>
    </reaction>
</comment>
<feature type="domain" description="Ribosomal RNA small subunit methyltransferase E methyltransferase" evidence="13">
    <location>
        <begin position="74"/>
        <end position="236"/>
    </location>
</feature>
<evidence type="ECO:0000313" key="16">
    <source>
        <dbReference type="Proteomes" id="UP000215459"/>
    </source>
</evidence>
<dbReference type="InterPro" id="IPR006700">
    <property type="entry name" value="RsmE"/>
</dbReference>